<dbReference type="RefSeq" id="YP_009665744.1">
    <property type="nucleotide sequence ID" value="NC_043257.1"/>
</dbReference>
<dbReference type="InterPro" id="IPR036097">
    <property type="entry name" value="HisK_dim/P_sf"/>
</dbReference>
<dbReference type="Pfam" id="PF08447">
    <property type="entry name" value="PAS_3"/>
    <property type="match status" value="1"/>
</dbReference>
<name>Q6XLV6_9PHYC</name>
<dbReference type="SMART" id="SM00387">
    <property type="entry name" value="HATPase_c"/>
    <property type="match status" value="1"/>
</dbReference>
<proteinExistence type="predicted"/>
<organism evidence="8">
    <name type="scientific">Feldmannia irregularis virus a</name>
    <dbReference type="NCBI Taxonomy" id="231992"/>
    <lineage>
        <taxon>Viruses</taxon>
        <taxon>Varidnaviria</taxon>
        <taxon>Bamfordvirae</taxon>
        <taxon>Nucleocytoviricota</taxon>
        <taxon>Megaviricetes</taxon>
        <taxon>Algavirales</taxon>
        <taxon>Phycodnaviridae</taxon>
        <taxon>Phaeovirus</taxon>
        <taxon>Phaeovirus irregularis</taxon>
    </lineage>
</organism>
<dbReference type="PROSITE" id="PS50110">
    <property type="entry name" value="RESPONSE_REGULATORY"/>
    <property type="match status" value="1"/>
</dbReference>
<keyword evidence="5" id="KW-0418">Kinase</keyword>
<protein>
    <recommendedName>
        <fullName evidence="2">histidine kinase</fullName>
        <ecNumber evidence="2">2.7.13.3</ecNumber>
    </recommendedName>
</protein>
<accession>Q6XLV6</accession>
<evidence type="ECO:0000256" key="4">
    <source>
        <dbReference type="ARBA" id="ARBA00022679"/>
    </source>
</evidence>
<comment type="catalytic activity">
    <reaction evidence="1">
        <text>ATP + protein L-histidine = ADP + protein N-phospho-L-histidine.</text>
        <dbReference type="EC" id="2.7.13.3"/>
    </reaction>
</comment>
<dbReference type="InterPro" id="IPR035965">
    <property type="entry name" value="PAS-like_dom_sf"/>
</dbReference>
<dbReference type="Pfam" id="PF02518">
    <property type="entry name" value="HATPase_c"/>
    <property type="match status" value="1"/>
</dbReference>
<feature type="domain" description="Histidine kinase" evidence="6">
    <location>
        <begin position="231"/>
        <end position="438"/>
    </location>
</feature>
<dbReference type="SUPFAM" id="SSF47384">
    <property type="entry name" value="Homodimeric domain of signal transducing histidine kinase"/>
    <property type="match status" value="1"/>
</dbReference>
<evidence type="ECO:0000256" key="5">
    <source>
        <dbReference type="ARBA" id="ARBA00022777"/>
    </source>
</evidence>
<evidence type="ECO:0000256" key="1">
    <source>
        <dbReference type="ARBA" id="ARBA00000085"/>
    </source>
</evidence>
<dbReference type="EC" id="2.7.13.3" evidence="2"/>
<dbReference type="PANTHER" id="PTHR43047">
    <property type="entry name" value="TWO-COMPONENT HISTIDINE PROTEIN KINASE"/>
    <property type="match status" value="1"/>
</dbReference>
<dbReference type="InterPro" id="IPR000014">
    <property type="entry name" value="PAS"/>
</dbReference>
<dbReference type="Gene3D" id="3.30.565.10">
    <property type="entry name" value="Histidine kinase-like ATPase, C-terminal domain"/>
    <property type="match status" value="1"/>
</dbReference>
<dbReference type="SMART" id="SM00086">
    <property type="entry name" value="PAC"/>
    <property type="match status" value="1"/>
</dbReference>
<dbReference type="PRINTS" id="PR00344">
    <property type="entry name" value="BCTRLSENSOR"/>
</dbReference>
<dbReference type="Gene3D" id="3.30.450.20">
    <property type="entry name" value="PAS domain"/>
    <property type="match status" value="1"/>
</dbReference>
<dbReference type="InterPro" id="IPR004358">
    <property type="entry name" value="Sig_transdc_His_kin-like_C"/>
</dbReference>
<dbReference type="KEGG" id="vg:41332344"/>
<dbReference type="InterPro" id="IPR003661">
    <property type="entry name" value="HisK_dim/P_dom"/>
</dbReference>
<dbReference type="PROSITE" id="PS50109">
    <property type="entry name" value="HIS_KIN"/>
    <property type="match status" value="1"/>
</dbReference>
<dbReference type="InterPro" id="IPR005467">
    <property type="entry name" value="His_kinase_dom"/>
</dbReference>
<dbReference type="CDD" id="cd00130">
    <property type="entry name" value="PAS"/>
    <property type="match status" value="1"/>
</dbReference>
<evidence type="ECO:0000259" key="6">
    <source>
        <dbReference type="PROSITE" id="PS50109"/>
    </source>
</evidence>
<dbReference type="SMART" id="SM00388">
    <property type="entry name" value="HisKA"/>
    <property type="match status" value="1"/>
</dbReference>
<dbReference type="InterPro" id="IPR011006">
    <property type="entry name" value="CheY-like_superfamily"/>
</dbReference>
<dbReference type="SUPFAM" id="SSF55785">
    <property type="entry name" value="PYP-like sensor domain (PAS domain)"/>
    <property type="match status" value="1"/>
</dbReference>
<dbReference type="Gene3D" id="3.40.50.2300">
    <property type="match status" value="1"/>
</dbReference>
<feature type="domain" description="Response regulatory" evidence="7">
    <location>
        <begin position="454"/>
        <end position="582"/>
    </location>
</feature>
<dbReference type="PANTHER" id="PTHR43047:SF66">
    <property type="entry name" value="HISKA"/>
    <property type="match status" value="1"/>
</dbReference>
<dbReference type="GO" id="GO:0009927">
    <property type="term" value="F:histidine phosphotransfer kinase activity"/>
    <property type="evidence" value="ECO:0007669"/>
    <property type="project" value="TreeGrafter"/>
</dbReference>
<dbReference type="GO" id="GO:0005886">
    <property type="term" value="C:plasma membrane"/>
    <property type="evidence" value="ECO:0007669"/>
    <property type="project" value="TreeGrafter"/>
</dbReference>
<dbReference type="InterPro" id="IPR001610">
    <property type="entry name" value="PAC"/>
</dbReference>
<dbReference type="InterPro" id="IPR003594">
    <property type="entry name" value="HATPase_dom"/>
</dbReference>
<dbReference type="SUPFAM" id="SSF55874">
    <property type="entry name" value="ATPase domain of HSP90 chaperone/DNA topoisomerase II/histidine kinase"/>
    <property type="match status" value="1"/>
</dbReference>
<dbReference type="CDD" id="cd17546">
    <property type="entry name" value="REC_hyHK_CKI1_RcsC-like"/>
    <property type="match status" value="1"/>
</dbReference>
<dbReference type="CDD" id="cd00082">
    <property type="entry name" value="HisKA"/>
    <property type="match status" value="1"/>
</dbReference>
<dbReference type="InterPro" id="IPR013655">
    <property type="entry name" value="PAS_fold_3"/>
</dbReference>
<dbReference type="GeneID" id="41332344"/>
<keyword evidence="3" id="KW-0597">Phosphoprotein</keyword>
<dbReference type="InterPro" id="IPR001789">
    <property type="entry name" value="Sig_transdc_resp-reg_receiver"/>
</dbReference>
<reference evidence="8" key="1">
    <citation type="journal article" date="2003" name="J. Mol. Evol.">
        <title>Comparisons of two large phaeoviral genomes and evolutionary implications.</title>
        <authorList>
            <person name="Delaroque N."/>
            <person name="Boland W."/>
            <person name="Muller D.G."/>
            <person name="Knippers R."/>
        </authorList>
    </citation>
    <scope>NUCLEOTIDE SEQUENCE</scope>
    <source>
        <strain evidence="8">FirrV-1</strain>
    </source>
</reference>
<dbReference type="SUPFAM" id="SSF52172">
    <property type="entry name" value="CheY-like"/>
    <property type="match status" value="1"/>
</dbReference>
<dbReference type="InterPro" id="IPR036890">
    <property type="entry name" value="HATPase_C_sf"/>
</dbReference>
<dbReference type="SMART" id="SM00448">
    <property type="entry name" value="REC"/>
    <property type="match status" value="1"/>
</dbReference>
<dbReference type="GO" id="GO:0000155">
    <property type="term" value="F:phosphorelay sensor kinase activity"/>
    <property type="evidence" value="ECO:0007669"/>
    <property type="project" value="InterPro"/>
</dbReference>
<dbReference type="EMBL" id="AY225138">
    <property type="protein sequence ID" value="AAR26955.1"/>
    <property type="molecule type" value="Genomic_DNA"/>
</dbReference>
<dbReference type="Pfam" id="PF00512">
    <property type="entry name" value="HisKA"/>
    <property type="match status" value="1"/>
</dbReference>
<evidence type="ECO:0000256" key="3">
    <source>
        <dbReference type="ARBA" id="ARBA00022553"/>
    </source>
</evidence>
<evidence type="ECO:0000313" key="8">
    <source>
        <dbReference type="EMBL" id="AAR26955.1"/>
    </source>
</evidence>
<dbReference type="Pfam" id="PF00072">
    <property type="entry name" value="Response_reg"/>
    <property type="match status" value="1"/>
</dbReference>
<keyword evidence="4" id="KW-0808">Transferase</keyword>
<reference evidence="8" key="2">
    <citation type="submission" date="2003-01" db="EMBL/GenBank/DDBJ databases">
        <title>Partial Nucleotide Sequence of the Feldmannia irregularis Virus FirrV-1 Genome: On the Evolution of Large Phaeoviral Genomes.</title>
        <authorList>
            <person name="Delaroque N."/>
            <person name="Knippers R."/>
            <person name="Mueller D.G."/>
            <person name="Boland W."/>
        </authorList>
    </citation>
    <scope>NUCLEOTIDE SEQUENCE</scope>
    <source>
        <strain evidence="8">FirrV-1</strain>
    </source>
</reference>
<evidence type="ECO:0000256" key="2">
    <source>
        <dbReference type="ARBA" id="ARBA00012438"/>
    </source>
</evidence>
<dbReference type="Gene3D" id="1.10.287.130">
    <property type="match status" value="1"/>
</dbReference>
<sequence>MVEDKYNVFQKVTNSYIGWYVHTTSILTPINDKYKEVVKDTDDGEYIDVLSSKDGVIYGTRKGIPIRLVTICQHLGAADSTIVEVFLAHSKTTPIKTDFTVLADLATDGFWEWYPALNYEYMSVRFWSILGYAQADMDESPDAWKEKIHPESREFALENFVKHAESNATIPYYVNAKYRHKDGHVVHLVCRGTINEWLPDGSPWRMIGTHTDITDIVMKDALVAREQFISRMSHEIRSPLCAVLNECDILGDKHDLTVIKDACSQVLYIANDVLSLDKLKSKDVRPDPQECCPEDVINNTVKRHRGEYKKKGLRLLTSVNNVPELVMLDVGKFNQILDNLLSNALKYTAKGRVYIDTDFDDDSSMLITTVEDTGIGMTEDEKQYIFDEFYQGTTSMKGIGIGLYIVSVLCKLLGGFVEVTDTEPGRGTTLKFGVKVQVVGTAPDNEPLRKKSLRILVVDDIATNRVYMNRKLQSLEQTMDLSITEVVEAIDGKDAVRIFDKSQDVFDLVLMDCLMPIMDGFEATKRIHLICDSRNVARIPVIAVTASIADDIDEKCREAGMVYVVTKPFTADNLKQSLEAVQ</sequence>
<evidence type="ECO:0000259" key="7">
    <source>
        <dbReference type="PROSITE" id="PS50110"/>
    </source>
</evidence>